<evidence type="ECO:0000313" key="10">
    <source>
        <dbReference type="Proteomes" id="UP000344571"/>
    </source>
</evidence>
<protein>
    <submittedName>
        <fullName evidence="7">Peptidase S9</fullName>
    </submittedName>
    <submittedName>
        <fullName evidence="8">S9 family peptidase</fullName>
    </submittedName>
</protein>
<evidence type="ECO:0000256" key="3">
    <source>
        <dbReference type="ARBA" id="ARBA00022801"/>
    </source>
</evidence>
<dbReference type="GO" id="GO:0004252">
    <property type="term" value="F:serine-type endopeptidase activity"/>
    <property type="evidence" value="ECO:0007669"/>
    <property type="project" value="InterPro"/>
</dbReference>
<dbReference type="Gene3D" id="2.130.10.120">
    <property type="entry name" value="Prolyl oligopeptidase, N-terminal domain"/>
    <property type="match status" value="1"/>
</dbReference>
<proteinExistence type="inferred from homology"/>
<accession>A0AA91U5H4</accession>
<dbReference type="PANTHER" id="PTHR11757">
    <property type="entry name" value="PROTEASE FAMILY S9A OLIGOPEPTIDASE"/>
    <property type="match status" value="1"/>
</dbReference>
<evidence type="ECO:0000313" key="9">
    <source>
        <dbReference type="Proteomes" id="UP000243750"/>
    </source>
</evidence>
<keyword evidence="3" id="KW-0378">Hydrolase</keyword>
<name>A0AA91U5H4_9GAMM</name>
<dbReference type="RefSeq" id="WP_096345314.1">
    <property type="nucleotide sequence ID" value="NZ_CP033116.1"/>
</dbReference>
<evidence type="ECO:0000256" key="4">
    <source>
        <dbReference type="ARBA" id="ARBA00022825"/>
    </source>
</evidence>
<keyword evidence="2" id="KW-0645">Protease</keyword>
<dbReference type="SUPFAM" id="SSF53474">
    <property type="entry name" value="alpha/beta-Hydrolases"/>
    <property type="match status" value="1"/>
</dbReference>
<dbReference type="Proteomes" id="UP000243750">
    <property type="component" value="Unassembled WGS sequence"/>
</dbReference>
<dbReference type="AlphaFoldDB" id="A0AA91U5H4"/>
<dbReference type="EMBL" id="CP033116">
    <property type="protein sequence ID" value="QFY56973.1"/>
    <property type="molecule type" value="Genomic_DNA"/>
</dbReference>
<dbReference type="InterPro" id="IPR023302">
    <property type="entry name" value="Pept_S9A_N"/>
</dbReference>
<dbReference type="InterPro" id="IPR002470">
    <property type="entry name" value="Peptidase_S9A"/>
</dbReference>
<keyword evidence="10" id="KW-1185">Reference proteome</keyword>
<evidence type="ECO:0000256" key="1">
    <source>
        <dbReference type="ARBA" id="ARBA00005228"/>
    </source>
</evidence>
<evidence type="ECO:0000259" key="6">
    <source>
        <dbReference type="Pfam" id="PF02897"/>
    </source>
</evidence>
<dbReference type="Gene3D" id="3.40.50.1820">
    <property type="entry name" value="alpha/beta hydrolase"/>
    <property type="match status" value="1"/>
</dbReference>
<evidence type="ECO:0000313" key="8">
    <source>
        <dbReference type="EMBL" id="QFY56973.1"/>
    </source>
</evidence>
<evidence type="ECO:0000256" key="2">
    <source>
        <dbReference type="ARBA" id="ARBA00022670"/>
    </source>
</evidence>
<dbReference type="GO" id="GO:0006508">
    <property type="term" value="P:proteolysis"/>
    <property type="evidence" value="ECO:0007669"/>
    <property type="project" value="UniProtKB-KW"/>
</dbReference>
<reference evidence="8 10" key="2">
    <citation type="submission" date="2018-10" db="EMBL/GenBank/DDBJ databases">
        <title>Complete genome sequence of Pseudomonas pelagia strain Kongs-67.</title>
        <authorList>
            <person name="Sinha R.K."/>
            <person name="Krishnan K."/>
        </authorList>
    </citation>
    <scope>NUCLEOTIDE SEQUENCE [LARGE SCALE GENOMIC DNA]</scope>
    <source>
        <strain evidence="8 10">Kongs-67</strain>
    </source>
</reference>
<dbReference type="EMBL" id="NWMT01000058">
    <property type="protein sequence ID" value="PCD00736.1"/>
    <property type="molecule type" value="Genomic_DNA"/>
</dbReference>
<feature type="domain" description="Peptidase S9A N-terminal" evidence="6">
    <location>
        <begin position="9"/>
        <end position="393"/>
    </location>
</feature>
<evidence type="ECO:0000259" key="5">
    <source>
        <dbReference type="Pfam" id="PF00326"/>
    </source>
</evidence>
<evidence type="ECO:0000313" key="7">
    <source>
        <dbReference type="EMBL" id="PCD00736.1"/>
    </source>
</evidence>
<keyword evidence="4" id="KW-0720">Serine protease</keyword>
<dbReference type="PRINTS" id="PR00862">
    <property type="entry name" value="PROLIGOPTASE"/>
</dbReference>
<dbReference type="PANTHER" id="PTHR11757:SF19">
    <property type="entry name" value="PROLYL ENDOPEPTIDASE-LIKE"/>
    <property type="match status" value="1"/>
</dbReference>
<sequence>MLQPTRRDTGNDPYAWLEQRDAPEVLAFLEQENQATETWLASHDDQREILFEEIRGRIRETDLSLPGVWGPWLYYQRTETGAEYPRYFRCAKPDDGSLTIDPVSETLLLDLNLLAGDDFLQLGDYAISPDHQWLAYSLDRQGDETYSLYLQNIDSGTLTELPLENADGSLVWAQDSQHLFAISMDETSRPAHLWRLRADAAPVHLFHEQDQRFYLHVYRSSSEQWLLLTSSSKNTSEVQLLPADQPTGTWQLIEARRSGHEYHVDHGPEGLIIRSNAPGENFALFQAAPEHPAFEHWQQIAELDPQRTLEDMSVQKAGLLLHYRDQGLITLEVRPEGGAPYQVKMPDAVYSLHVQGGEEYASEFVRLRYESLNRPAQVSALHIASGEQRVLKQIPVEGKFDPADYEVTREWATTADGNRIPISLVAARKRAPGPAPLYLYGYGAYGASMDPWFSHARLSLLERGWIFAIAHVRGGADLGEAWYQNGKLEHKENTFSDFIACAEHLLQQGLTDPERLVIAGGSAGGLLIGNVINQRPELFAAAVADVPFVDVFNTMNNPDLPLTIGEYEEWGDMNDPVVAERVRGYAPYEQVRKQEYPALFVTAGYHDMRVQYWEAAKWVAKLRHCKTDSRPLLLRTQMSAGHGGASGRYQAIRELAEEYSFLLAVIPPAG</sequence>
<organism evidence="7 9">
    <name type="scientific">Halopseudomonas pelagia</name>
    <dbReference type="NCBI Taxonomy" id="553151"/>
    <lineage>
        <taxon>Bacteria</taxon>
        <taxon>Pseudomonadati</taxon>
        <taxon>Pseudomonadota</taxon>
        <taxon>Gammaproteobacteria</taxon>
        <taxon>Pseudomonadales</taxon>
        <taxon>Pseudomonadaceae</taxon>
        <taxon>Halopseudomonas</taxon>
    </lineage>
</organism>
<dbReference type="Pfam" id="PF00326">
    <property type="entry name" value="Peptidase_S9"/>
    <property type="match status" value="1"/>
</dbReference>
<gene>
    <name evidence="7" type="ORF">CO192_03965</name>
    <name evidence="8" type="ORF">EAO82_11715</name>
</gene>
<feature type="domain" description="Peptidase S9 prolyl oligopeptidase catalytic" evidence="5">
    <location>
        <begin position="452"/>
        <end position="665"/>
    </location>
</feature>
<dbReference type="Pfam" id="PF02897">
    <property type="entry name" value="Peptidase_S9_N"/>
    <property type="match status" value="1"/>
</dbReference>
<dbReference type="InterPro" id="IPR051543">
    <property type="entry name" value="Serine_Peptidase_S9A"/>
</dbReference>
<dbReference type="InterPro" id="IPR001375">
    <property type="entry name" value="Peptidase_S9_cat"/>
</dbReference>
<dbReference type="InterPro" id="IPR029058">
    <property type="entry name" value="AB_hydrolase_fold"/>
</dbReference>
<dbReference type="Proteomes" id="UP000344571">
    <property type="component" value="Chromosome"/>
</dbReference>
<reference evidence="7 9" key="1">
    <citation type="submission" date="2017-09" db="EMBL/GenBank/DDBJ databases">
        <title>Bacterial and phytoplankton interrelationship in Kongsfjorden, an Arctic fjord.</title>
        <authorList>
            <person name="Sinha R."/>
            <person name="Krishnan K."/>
        </authorList>
    </citation>
    <scope>NUCLEOTIDE SEQUENCE [LARGE SCALE GENOMIC DNA]</scope>
    <source>
        <strain evidence="7 9">58</strain>
    </source>
</reference>
<dbReference type="SUPFAM" id="SSF50993">
    <property type="entry name" value="Peptidase/esterase 'gauge' domain"/>
    <property type="match status" value="1"/>
</dbReference>
<comment type="similarity">
    <text evidence="1">Belongs to the peptidase S9A family.</text>
</comment>